<protein>
    <recommendedName>
        <fullName evidence="6">Carrier domain-containing protein</fullName>
    </recommendedName>
</protein>
<accession>A0ABQ1CRK9</accession>
<dbReference type="InterPro" id="IPR020845">
    <property type="entry name" value="AMP-binding_CS"/>
</dbReference>
<dbReference type="Pfam" id="PF07993">
    <property type="entry name" value="NAD_binding_4"/>
    <property type="match status" value="1"/>
</dbReference>
<keyword evidence="8" id="KW-1185">Reference proteome</keyword>
<sequence length="1474" mass="158253">MQKDGRQDDVATPEHASRRHPLLGAQEGIWTGHQLDTSSPAYNTAEYVVIEGPVDADHFETALRRAVEETEALHCVFVADDAGQPWQVDTAVPEWRLHAVDVSEEPDPHAAALGWIHDDIARPVDLSHGPLFGHALFRLAADRHLWYHRVHHIAVDGFGLSLFARRVADLYTALVARTEPGPSGFGTLASVREEEAAYRSSEQFARDREHWLRRYADRPGVATPAGRSALPAPSFLRDTADLGAATTAALRATAGALKTSWSEILLAVTAAHLHRATRAAEIVLSVPAMGRFGSASLRVPAMVRNVLPLRVPVGPHDTLRTLTTAVSREVRAALPHQRYRYEQIRRDLRLVGGGRRLSGPGVNIMPFAYALRFAGLRSTVHNVSAGPVDDLAFNVYDRSEGTSLSFAVDANPDLYTLDEVTGHRRALFELLTAAVAEPDQPLSSLAPAPPSHEPVPTVRVLEGAPLPASPRPVLSRIADHAARRGSGVAVEQGERSITYADLLDQARGVTRRLAGRGVDRGDLVAVFLPRGIEAVTVMLGVMAAGAVYCPLDPDGPADRTAALLSACAPALIVTEQRHAHLFQDREILLLGALTGTEPPHPPMPAPGADEPAYVLHTSGSTGQPKGVEVGHGALAHFVAGAGLRYGPRRTDRVLQFAPPHFDTSIEEIFLTLCSGATLVIREPDMTDSVPHFLSVCERLSVTVLDLPTAYWHELAYALSTGAGTLPVAVHTVIIGGETALPERAARWRESVGTDVRLVNTYGPTEGTVVATAADLGDSCLAPGDAPIGVPLPGSRVAVVDGELYLCGPALAHGYRNRPVETAERFVRLEHLPGSPRAYRTGDLVELGEDGLLRHLGRVDDECKISGHRVQPSEVESALLSHPRISDAAVVGQVLPDGTRRLTAHLVADDPEPTLSSVRAHLRTRLSAPMIPTSFTFRSRLPRTSSGKTDRAALLAGLPLQQCSSAGPDEERTLTEVVTDVWRQVLTSGELTEQDDVFERGAQSLQAIQAANRLAAKLGREVKLAWLFQHATPAALAMFLGSGAASATHTPGGSVLPHSLIADAVLDPAVRAGARKAPWPPRRILLTGATGFVGSHLLAQLLRATDAEVVCAVRATSPESALERVRSALSAADLPLSPDQHRRVTALPADLARPRLGLSEQRWNALGSAVDAILHNGAAVSVVRDYTALRPANTDSTHDLLRLAAPRRVPLHYVSTLSVGPNAVSAEFKEGFLPAHEGLRYGYQQTKWASERLLEQAAERGLPVTVHRLGRVIGPIGTGRVNRQDFLWTVLRAGVPVGLLPDLFTEEAWTPADRVAAEIVATGPGAHQHGAVVHHHAGSPVRQADLHRWLREYGYAIEALPLDIWRERIPRDTEDAVAVLTFFDSLPEPRAGADEGLGHTTVQADQVRAALEAVDSPLRPAHPEIDRAAFFRQLDHCVAQGDLPAPAQHGPQEPGTGSEPRPTLATNPGDEPAPN</sequence>
<dbReference type="Gene3D" id="3.30.559.10">
    <property type="entry name" value="Chloramphenicol acetyltransferase-like domain"/>
    <property type="match status" value="1"/>
</dbReference>
<dbReference type="Pfam" id="PF00550">
    <property type="entry name" value="PP-binding"/>
    <property type="match status" value="1"/>
</dbReference>
<dbReference type="InterPro" id="IPR036736">
    <property type="entry name" value="ACP-like_sf"/>
</dbReference>
<comment type="cofactor">
    <cofactor evidence="1">
        <name>pantetheine 4'-phosphate</name>
        <dbReference type="ChEBI" id="CHEBI:47942"/>
    </cofactor>
</comment>
<dbReference type="PANTHER" id="PTHR44845">
    <property type="entry name" value="CARRIER DOMAIN-CONTAINING PROTEIN"/>
    <property type="match status" value="1"/>
</dbReference>
<dbReference type="SUPFAM" id="SSF47336">
    <property type="entry name" value="ACP-like"/>
    <property type="match status" value="1"/>
</dbReference>
<dbReference type="InterPro" id="IPR020806">
    <property type="entry name" value="PKS_PP-bd"/>
</dbReference>
<dbReference type="PANTHER" id="PTHR44845:SF6">
    <property type="entry name" value="BETA-ALANINE-ACTIVATING ENZYME"/>
    <property type="match status" value="1"/>
</dbReference>
<evidence type="ECO:0000256" key="4">
    <source>
        <dbReference type="ARBA" id="ARBA00022598"/>
    </source>
</evidence>
<feature type="region of interest" description="Disordered" evidence="5">
    <location>
        <begin position="1"/>
        <end position="25"/>
    </location>
</feature>
<dbReference type="Gene3D" id="3.30.559.30">
    <property type="entry name" value="Nonribosomal peptide synthetase, condensation domain"/>
    <property type="match status" value="1"/>
</dbReference>
<dbReference type="CDD" id="cd05930">
    <property type="entry name" value="A_NRPS"/>
    <property type="match status" value="1"/>
</dbReference>
<evidence type="ECO:0000313" key="8">
    <source>
        <dbReference type="Proteomes" id="UP000472710"/>
    </source>
</evidence>
<dbReference type="SUPFAM" id="SSF51735">
    <property type="entry name" value="NAD(P)-binding Rossmann-fold domains"/>
    <property type="match status" value="1"/>
</dbReference>
<keyword evidence="4" id="KW-0436">Ligase</keyword>
<evidence type="ECO:0000313" key="7">
    <source>
        <dbReference type="EMBL" id="GFH72823.1"/>
    </source>
</evidence>
<evidence type="ECO:0000256" key="1">
    <source>
        <dbReference type="ARBA" id="ARBA00001957"/>
    </source>
</evidence>
<dbReference type="RefSeq" id="WP_189500626.1">
    <property type="nucleotide sequence ID" value="NZ_BLLN01000003.1"/>
</dbReference>
<dbReference type="InterPro" id="IPR001242">
    <property type="entry name" value="Condensation_dom"/>
</dbReference>
<feature type="domain" description="Carrier" evidence="6">
    <location>
        <begin position="968"/>
        <end position="1043"/>
    </location>
</feature>
<dbReference type="Pfam" id="PF13193">
    <property type="entry name" value="AMP-binding_C"/>
    <property type="match status" value="1"/>
</dbReference>
<dbReference type="EMBL" id="BLLN01000003">
    <property type="protein sequence ID" value="GFH72823.1"/>
    <property type="molecule type" value="Genomic_DNA"/>
</dbReference>
<dbReference type="InterPro" id="IPR013120">
    <property type="entry name" value="FAR_NAD-bd"/>
</dbReference>
<dbReference type="Proteomes" id="UP000472710">
    <property type="component" value="Unassembled WGS sequence"/>
</dbReference>
<dbReference type="CDD" id="cd05235">
    <property type="entry name" value="SDR_e1"/>
    <property type="match status" value="1"/>
</dbReference>
<dbReference type="SUPFAM" id="SSF52777">
    <property type="entry name" value="CoA-dependent acyltransferases"/>
    <property type="match status" value="2"/>
</dbReference>
<keyword evidence="3" id="KW-0597">Phosphoprotein</keyword>
<comment type="caution">
    <text evidence="7">The sequence shown here is derived from an EMBL/GenBank/DDBJ whole genome shotgun (WGS) entry which is preliminary data.</text>
</comment>
<dbReference type="InterPro" id="IPR042099">
    <property type="entry name" value="ANL_N_sf"/>
</dbReference>
<reference evidence="7 8" key="1">
    <citation type="submission" date="2020-02" db="EMBL/GenBank/DDBJ databases">
        <title>Whole genome shotgun sequence of Streptomyces diastaticus subsp. diastaticus NBRC 13412.</title>
        <authorList>
            <person name="Ichikawa N."/>
            <person name="Komaki H."/>
            <person name="Tamura T."/>
        </authorList>
    </citation>
    <scope>NUCLEOTIDE SEQUENCE [LARGE SCALE GENOMIC DNA]</scope>
    <source>
        <strain evidence="7 8">NBRC 13412</strain>
    </source>
</reference>
<evidence type="ECO:0000256" key="2">
    <source>
        <dbReference type="ARBA" id="ARBA00022450"/>
    </source>
</evidence>
<dbReference type="Gene3D" id="3.40.50.720">
    <property type="entry name" value="NAD(P)-binding Rossmann-like Domain"/>
    <property type="match status" value="1"/>
</dbReference>
<dbReference type="SUPFAM" id="SSF56801">
    <property type="entry name" value="Acetyl-CoA synthetase-like"/>
    <property type="match status" value="1"/>
</dbReference>
<evidence type="ECO:0000256" key="3">
    <source>
        <dbReference type="ARBA" id="ARBA00022553"/>
    </source>
</evidence>
<dbReference type="InterPro" id="IPR036291">
    <property type="entry name" value="NAD(P)-bd_dom_sf"/>
</dbReference>
<dbReference type="Pfam" id="PF00668">
    <property type="entry name" value="Condensation"/>
    <property type="match status" value="1"/>
</dbReference>
<feature type="region of interest" description="Disordered" evidence="5">
    <location>
        <begin position="1440"/>
        <end position="1474"/>
    </location>
</feature>
<organism evidence="7 8">
    <name type="scientific">Streptomyces diastaticus subsp. diastaticus</name>
    <dbReference type="NCBI Taxonomy" id="68040"/>
    <lineage>
        <taxon>Bacteria</taxon>
        <taxon>Bacillati</taxon>
        <taxon>Actinomycetota</taxon>
        <taxon>Actinomycetes</taxon>
        <taxon>Kitasatosporales</taxon>
        <taxon>Streptomycetaceae</taxon>
        <taxon>Streptomyces</taxon>
        <taxon>Streptomyces diastaticus group</taxon>
    </lineage>
</organism>
<dbReference type="InterPro" id="IPR023213">
    <property type="entry name" value="CAT-like_dom_sf"/>
</dbReference>
<dbReference type="PROSITE" id="PS00455">
    <property type="entry name" value="AMP_BINDING"/>
    <property type="match status" value="1"/>
</dbReference>
<evidence type="ECO:0000259" key="6">
    <source>
        <dbReference type="PROSITE" id="PS50075"/>
    </source>
</evidence>
<dbReference type="InterPro" id="IPR000873">
    <property type="entry name" value="AMP-dep_synth/lig_dom"/>
</dbReference>
<dbReference type="InterPro" id="IPR010080">
    <property type="entry name" value="Thioester_reductase-like_dom"/>
</dbReference>
<dbReference type="InterPro" id="IPR010071">
    <property type="entry name" value="AA_adenyl_dom"/>
</dbReference>
<dbReference type="Gene3D" id="3.40.50.12780">
    <property type="entry name" value="N-terminal domain of ligase-like"/>
    <property type="match status" value="1"/>
</dbReference>
<name>A0ABQ1CRK9_STRDI</name>
<dbReference type="PROSITE" id="PS50075">
    <property type="entry name" value="CARRIER"/>
    <property type="match status" value="1"/>
</dbReference>
<keyword evidence="2" id="KW-0596">Phosphopantetheine</keyword>
<dbReference type="NCBIfam" id="TIGR01746">
    <property type="entry name" value="Thioester-redct"/>
    <property type="match status" value="1"/>
</dbReference>
<dbReference type="InterPro" id="IPR025110">
    <property type="entry name" value="AMP-bd_C"/>
</dbReference>
<dbReference type="Pfam" id="PF00501">
    <property type="entry name" value="AMP-binding"/>
    <property type="match status" value="1"/>
</dbReference>
<dbReference type="Gene3D" id="1.10.1200.10">
    <property type="entry name" value="ACP-like"/>
    <property type="match status" value="1"/>
</dbReference>
<dbReference type="Gene3D" id="3.30.300.30">
    <property type="match status" value="1"/>
</dbReference>
<dbReference type="InterPro" id="IPR009081">
    <property type="entry name" value="PP-bd_ACP"/>
</dbReference>
<gene>
    <name evidence="7" type="ORF">Sdia_35910</name>
</gene>
<dbReference type="SMART" id="SM00823">
    <property type="entry name" value="PKS_PP"/>
    <property type="match status" value="1"/>
</dbReference>
<proteinExistence type="predicted"/>
<dbReference type="NCBIfam" id="TIGR01733">
    <property type="entry name" value="AA-adenyl-dom"/>
    <property type="match status" value="1"/>
</dbReference>
<dbReference type="InterPro" id="IPR045851">
    <property type="entry name" value="AMP-bd_C_sf"/>
</dbReference>
<evidence type="ECO:0000256" key="5">
    <source>
        <dbReference type="SAM" id="MobiDB-lite"/>
    </source>
</evidence>